<reference evidence="2 3" key="1">
    <citation type="submission" date="2019-11" db="EMBL/GenBank/DDBJ databases">
        <title>Genome sequences of 17 halophilic strains isolated from different environments.</title>
        <authorList>
            <person name="Furrow R.E."/>
        </authorList>
    </citation>
    <scope>NUCLEOTIDE SEQUENCE [LARGE SCALE GENOMIC DNA]</scope>
    <source>
        <strain evidence="2 3">SL-4</strain>
    </source>
</reference>
<organism evidence="2 3">
    <name type="scientific">Halobacillus litoralis</name>
    <dbReference type="NCBI Taxonomy" id="45668"/>
    <lineage>
        <taxon>Bacteria</taxon>
        <taxon>Bacillati</taxon>
        <taxon>Bacillota</taxon>
        <taxon>Bacilli</taxon>
        <taxon>Bacillales</taxon>
        <taxon>Bacillaceae</taxon>
        <taxon>Halobacillus</taxon>
    </lineage>
</organism>
<dbReference type="GeneID" id="78006193"/>
<evidence type="ECO:0000256" key="1">
    <source>
        <dbReference type="SAM" id="Phobius"/>
    </source>
</evidence>
<proteinExistence type="predicted"/>
<feature type="transmembrane region" description="Helical" evidence="1">
    <location>
        <begin position="16"/>
        <end position="35"/>
    </location>
</feature>
<dbReference type="RefSeq" id="WP_160911509.1">
    <property type="nucleotide sequence ID" value="NZ_WMFA01000001.1"/>
</dbReference>
<feature type="transmembrane region" description="Helical" evidence="1">
    <location>
        <begin position="41"/>
        <end position="59"/>
    </location>
</feature>
<dbReference type="Proteomes" id="UP000450457">
    <property type="component" value="Unassembled WGS sequence"/>
</dbReference>
<sequence length="272" mass="31375">MSLVQNMIYQDARRQLRTGTLLSFISMVFILGMVTVNPSSFIISVVYAAIFAITGAALLKGGYADLQKSKTVLDFESDRTQDLLTRVPARMYMGQKALKSFQAGLFDMEGESYGEIQEKIQWKHKILTMFTAMFSYDQLRPAVYTFKNQRGQSLYQIEKKGGFQWRGYIQRKDGGYVAYTKQTKNKGTGQRITRYIEMDQCRWSAEGDDFIGHYKIKDHEGRVWAVIKRGAIPREAAERFEKMPGYLVEWNIRDNIPASLLAFLFLLQSKER</sequence>
<dbReference type="AlphaFoldDB" id="A0A845F876"/>
<dbReference type="EMBL" id="WMFA01000001">
    <property type="protein sequence ID" value="MYL70051.1"/>
    <property type="molecule type" value="Genomic_DNA"/>
</dbReference>
<keyword evidence="1" id="KW-0812">Transmembrane</keyword>
<gene>
    <name evidence="2" type="ORF">GLW00_04270</name>
</gene>
<comment type="caution">
    <text evidence="2">The sequence shown here is derived from an EMBL/GenBank/DDBJ whole genome shotgun (WGS) entry which is preliminary data.</text>
</comment>
<name>A0A845F876_9BACI</name>
<dbReference type="OrthoDB" id="2691391at2"/>
<evidence type="ECO:0000313" key="2">
    <source>
        <dbReference type="EMBL" id="MYL70051.1"/>
    </source>
</evidence>
<keyword evidence="1" id="KW-0472">Membrane</keyword>
<evidence type="ECO:0000313" key="3">
    <source>
        <dbReference type="Proteomes" id="UP000450457"/>
    </source>
</evidence>
<accession>A0A845F876</accession>
<keyword evidence="1" id="KW-1133">Transmembrane helix</keyword>
<protein>
    <submittedName>
        <fullName evidence="2">Uncharacterized protein</fullName>
    </submittedName>
</protein>